<feature type="region of interest" description="Disordered" evidence="3">
    <location>
        <begin position="396"/>
        <end position="424"/>
    </location>
</feature>
<feature type="compositionally biased region" description="Basic and acidic residues" evidence="3">
    <location>
        <begin position="1092"/>
        <end position="1110"/>
    </location>
</feature>
<dbReference type="GO" id="GO:0000122">
    <property type="term" value="P:negative regulation of transcription by RNA polymerase II"/>
    <property type="evidence" value="ECO:0007669"/>
    <property type="project" value="TreeGrafter"/>
</dbReference>
<dbReference type="Pfam" id="PF16553">
    <property type="entry name" value="PUFD"/>
    <property type="match status" value="1"/>
</dbReference>
<feature type="repeat" description="ANK" evidence="2">
    <location>
        <begin position="1352"/>
        <end position="1384"/>
    </location>
</feature>
<feature type="compositionally biased region" description="Basic and acidic residues" evidence="3">
    <location>
        <begin position="1150"/>
        <end position="1164"/>
    </location>
</feature>
<feature type="compositionally biased region" description="Basic and acidic residues" evidence="3">
    <location>
        <begin position="1030"/>
        <end position="1043"/>
    </location>
</feature>
<evidence type="ECO:0000256" key="1">
    <source>
        <dbReference type="ARBA" id="ARBA00034703"/>
    </source>
</evidence>
<dbReference type="SUPFAM" id="SSF48403">
    <property type="entry name" value="Ankyrin repeat"/>
    <property type="match status" value="1"/>
</dbReference>
<proteinExistence type="inferred from homology"/>
<evidence type="ECO:0000313" key="6">
    <source>
        <dbReference type="Proteomes" id="UP001152320"/>
    </source>
</evidence>
<dbReference type="EMBL" id="JAIZAY010000013">
    <property type="protein sequence ID" value="KAJ8030445.1"/>
    <property type="molecule type" value="Genomic_DNA"/>
</dbReference>
<feature type="region of interest" description="Disordered" evidence="3">
    <location>
        <begin position="158"/>
        <end position="200"/>
    </location>
</feature>
<feature type="compositionally biased region" description="Polar residues" evidence="3">
    <location>
        <begin position="641"/>
        <end position="651"/>
    </location>
</feature>
<comment type="caution">
    <text evidence="5">The sequence shown here is derived from an EMBL/GenBank/DDBJ whole genome shotgun (WGS) entry which is preliminary data.</text>
</comment>
<dbReference type="PANTHER" id="PTHR24117">
    <property type="entry name" value="AGAP007537-PB"/>
    <property type="match status" value="1"/>
</dbReference>
<dbReference type="OrthoDB" id="3666223at2759"/>
<dbReference type="PROSITE" id="PS50297">
    <property type="entry name" value="ANK_REP_REGION"/>
    <property type="match status" value="2"/>
</dbReference>
<dbReference type="InterPro" id="IPR032365">
    <property type="entry name" value="PUFD"/>
</dbReference>
<feature type="compositionally biased region" description="Polar residues" evidence="3">
    <location>
        <begin position="597"/>
        <end position="618"/>
    </location>
</feature>
<evidence type="ECO:0000256" key="3">
    <source>
        <dbReference type="SAM" id="MobiDB-lite"/>
    </source>
</evidence>
<feature type="domain" description="BCL-6 corepressor PCGF1 binding" evidence="4">
    <location>
        <begin position="1494"/>
        <end position="1595"/>
    </location>
</feature>
<reference evidence="5" key="1">
    <citation type="submission" date="2021-10" db="EMBL/GenBank/DDBJ databases">
        <title>Tropical sea cucumber genome reveals ecological adaptation and Cuvierian tubules defense mechanism.</title>
        <authorList>
            <person name="Chen T."/>
        </authorList>
    </citation>
    <scope>NUCLEOTIDE SEQUENCE</scope>
    <source>
        <strain evidence="5">Nanhai2018</strain>
        <tissue evidence="5">Muscle</tissue>
    </source>
</reference>
<dbReference type="Proteomes" id="UP001152320">
    <property type="component" value="Chromosome 13"/>
</dbReference>
<feature type="region of interest" description="Disordered" evidence="3">
    <location>
        <begin position="970"/>
        <end position="1184"/>
    </location>
</feature>
<dbReference type="InterPro" id="IPR047144">
    <property type="entry name" value="BCOR-like"/>
</dbReference>
<feature type="compositionally biased region" description="Polar residues" evidence="3">
    <location>
        <begin position="27"/>
        <end position="37"/>
    </location>
</feature>
<comment type="similarity">
    <text evidence="1">Belongs to the BCOR family.</text>
</comment>
<name>A0A9Q1BPK5_HOLLE</name>
<evidence type="ECO:0000313" key="5">
    <source>
        <dbReference type="EMBL" id="KAJ8030445.1"/>
    </source>
</evidence>
<keyword evidence="6" id="KW-1185">Reference proteome</keyword>
<sequence length="1600" mass="181120">MLEVFQNHEKRKAEDGGNSERSHHMTHLSSNPPLLSSVRIGTQIPSRTTNSKLPLELHHPPTMPMQLASNVMVVPPQQIATSSSHQALLNSFHKRKGFPLAVAHPIVRQNPNYNAAVAHSVPKVLPHQTKMVAHRANTPQSQESPLDLSAPLDLSIKRKKDPETDDLSSQNILKRQRTLESQNGKGDHIITPKRTCPEILSKPPPIYPGLRAPHIDHYARQQRKVHPLVHERPQSEFSELDLINHQYLQLKAKGNDMTTDEKLRFARKAFALQSAKILERNGGPSHRHGSPPHKEARLPVKRAQMAVPPLVTAGASSSRPLTQNDQVPVYVTAQQFSEHNRLVNEEKKNQLLARAAAMGIPVEQEPYRPQRSPHLIKENGAVDAEMEEALRKMMMRSTPHQPSPPLGTDSKQHPHRTVAPQQAEIDKRVLEKFAYFEFMKRQMLLRRSQESSQLAAQMKSSSQSSLPTQSPPLSSARPTSHLEQQDLKRRLLYEMHLKKNLKQASSCIHPFPGGFNPQSPPRVGVRIGECSSKKVTGSSYQYKFTPKDMTHRQSPSLVPQDRPKKEPPKEDLQSCQWLIRNRLDSKPQEYQRECQKLSIQTSRESPQTQSQPQDNIRCSSVGAGATASRGPISQGLPHPISQKTLKPSTSMKAPHYFTDHVKRDHLEKSGAASSSFRNRKNLLNPKKARDHILASMDPALRDLFQGKDQEKQRQLLNTLRENHNMHIQRTKGFAINFRDMIAHQISKCIDESSDSSEVIDLTNETSESPSLLDKEKRSAVSSRTSPQPIVPKVKEGQKNVGKDDPPPLVKVTDSKAQFVPLTSNSVIHSGSITHKEPCIVSKRSLEEKASVGVNYKPAPEMPVIVENTNVEGVKLEPEEKVRIKKEVDIQETEFEKLTDTSKFLEKTETKDDLYISSIPGSSHLKSSKTELPDERSEFLVSSSFPKSVSYDPRRRILAALNERLKTALLSSHEPQKEVIEKTSAEKEEVKTFTDTKIIARADQDDKECKIPDQLLEDDDEDGEKTEEEEVAPKEDETPGTKEEEAAEVGDEVTEEPPKPKRKRKRRVRRYYHIAPRRTSSRKGRQAAMASSYHRDTRYEQEIEKEQQKVMERRRRRSAVLQNTSQQSQDVNEVVNEEGDALQEEQGATEKSFEKNKAVVEDKENISSTNNEDQTYEDGVKTSRKPTEVQERYFLAAQYDLKVRIQKKHLVRNFPSQEKKWQALKSSAKVSREKKCVLEKPIERKAAETPILRRLERNKPSTSGLFSMQLNGLPKRRKQTKVRNRLLKARVIPTHHTILRPSVPLPPRELKRLAVNKKLGETLLHKAARLGHDDSALYCISYCTQDINAKDNAGYTPLHECCVNGRLRVAKHMIASGADVNGSAADGTRPVHDAIDNEKVELARLLLAHGGDPLIATYSGRTTRKLARSNETKTLIHGYLKDVNGRLLAPPEDLENLQKLNFNIRFHTSVQTSEELTKYGVDFMDGAPEPTLEEDEMMFELSDEPMLPSFSLYVKECKRFGNWLLLSDVLQRLDMTRADFLYKHRDVTVYSINRNEVESSVQNSVSQVKGIMGKTSGKCVELVELDHHIRGILGSEETYVR</sequence>
<feature type="compositionally biased region" description="Acidic residues" evidence="3">
    <location>
        <begin position="1044"/>
        <end position="1054"/>
    </location>
</feature>
<feature type="compositionally biased region" description="Basic residues" evidence="3">
    <location>
        <begin position="1059"/>
        <end position="1084"/>
    </location>
</feature>
<feature type="compositionally biased region" description="Low complexity" evidence="3">
    <location>
        <begin position="451"/>
        <end position="476"/>
    </location>
</feature>
<feature type="region of interest" description="Disordered" evidence="3">
    <location>
        <begin position="588"/>
        <end position="652"/>
    </location>
</feature>
<dbReference type="SMART" id="SM00248">
    <property type="entry name" value="ANK"/>
    <property type="match status" value="3"/>
</dbReference>
<dbReference type="PROSITE" id="PS50088">
    <property type="entry name" value="ANK_REPEAT"/>
    <property type="match status" value="2"/>
</dbReference>
<dbReference type="InterPro" id="IPR002110">
    <property type="entry name" value="Ankyrin_rpt"/>
</dbReference>
<evidence type="ECO:0000256" key="2">
    <source>
        <dbReference type="PROSITE-ProRule" id="PRU00023"/>
    </source>
</evidence>
<dbReference type="InterPro" id="IPR036770">
    <property type="entry name" value="Ankyrin_rpt-contain_sf"/>
</dbReference>
<feature type="compositionally biased region" description="Basic and acidic residues" evidence="3">
    <location>
        <begin position="561"/>
        <end position="572"/>
    </location>
</feature>
<feature type="region of interest" description="Disordered" evidence="3">
    <location>
        <begin position="541"/>
        <end position="575"/>
    </location>
</feature>
<dbReference type="InterPro" id="IPR038227">
    <property type="entry name" value="PUFD_som_sf"/>
</dbReference>
<organism evidence="5 6">
    <name type="scientific">Holothuria leucospilota</name>
    <name type="common">Black long sea cucumber</name>
    <name type="synonym">Mertensiothuria leucospilota</name>
    <dbReference type="NCBI Taxonomy" id="206669"/>
    <lineage>
        <taxon>Eukaryota</taxon>
        <taxon>Metazoa</taxon>
        <taxon>Echinodermata</taxon>
        <taxon>Eleutherozoa</taxon>
        <taxon>Echinozoa</taxon>
        <taxon>Holothuroidea</taxon>
        <taxon>Aspidochirotacea</taxon>
        <taxon>Aspidochirotida</taxon>
        <taxon>Holothuriidae</taxon>
        <taxon>Holothuria</taxon>
    </lineage>
</organism>
<feature type="repeat" description="ANK" evidence="2">
    <location>
        <begin position="1385"/>
        <end position="1417"/>
    </location>
</feature>
<dbReference type="GO" id="GO:0005634">
    <property type="term" value="C:nucleus"/>
    <property type="evidence" value="ECO:0007669"/>
    <property type="project" value="TreeGrafter"/>
</dbReference>
<feature type="compositionally biased region" description="Polar residues" evidence="3">
    <location>
        <begin position="1119"/>
        <end position="1130"/>
    </location>
</feature>
<feature type="region of interest" description="Disordered" evidence="3">
    <location>
        <begin position="450"/>
        <end position="483"/>
    </location>
</feature>
<dbReference type="GO" id="GO:0003714">
    <property type="term" value="F:transcription corepressor activity"/>
    <property type="evidence" value="ECO:0007669"/>
    <property type="project" value="TreeGrafter"/>
</dbReference>
<feature type="compositionally biased region" description="Basic and acidic residues" evidence="3">
    <location>
        <begin position="973"/>
        <end position="1010"/>
    </location>
</feature>
<feature type="compositionally biased region" description="Basic and acidic residues" evidence="3">
    <location>
        <begin position="1"/>
        <end position="23"/>
    </location>
</feature>
<accession>A0A9Q1BPK5</accession>
<dbReference type="PANTHER" id="PTHR24117:SF9">
    <property type="entry name" value="BCL-6 COREPRESSOR PCGF1 BINDING DOMAIN-CONTAINING PROTEIN"/>
    <property type="match status" value="1"/>
</dbReference>
<gene>
    <name evidence="5" type="ORF">HOLleu_26878</name>
</gene>
<feature type="compositionally biased region" description="Basic and acidic residues" evidence="3">
    <location>
        <begin position="792"/>
        <end position="805"/>
    </location>
</feature>
<dbReference type="Gene3D" id="3.10.260.40">
    <property type="entry name" value="BCL-6 corepressor, PCGF1 binding domain"/>
    <property type="match status" value="1"/>
</dbReference>
<feature type="region of interest" description="Disordered" evidence="3">
    <location>
        <begin position="1"/>
        <end position="37"/>
    </location>
</feature>
<evidence type="ECO:0000259" key="4">
    <source>
        <dbReference type="Pfam" id="PF16553"/>
    </source>
</evidence>
<feature type="compositionally biased region" description="Polar residues" evidence="3">
    <location>
        <begin position="167"/>
        <end position="184"/>
    </location>
</feature>
<dbReference type="Pfam" id="PF12796">
    <property type="entry name" value="Ank_2"/>
    <property type="match status" value="1"/>
</dbReference>
<protein>
    <submittedName>
        <fullName evidence="5">BCL-6 corepressor</fullName>
    </submittedName>
</protein>
<dbReference type="Gene3D" id="1.25.40.20">
    <property type="entry name" value="Ankyrin repeat-containing domain"/>
    <property type="match status" value="1"/>
</dbReference>
<keyword evidence="2" id="KW-0040">ANK repeat</keyword>
<feature type="region of interest" description="Disordered" evidence="3">
    <location>
        <begin position="759"/>
        <end position="808"/>
    </location>
</feature>
<feature type="compositionally biased region" description="Acidic residues" evidence="3">
    <location>
        <begin position="1014"/>
        <end position="1029"/>
    </location>
</feature>